<reference evidence="2 3" key="1">
    <citation type="journal article" date="2015" name="Genome Announc.">
        <title>Expanding the biotechnology potential of lactobacilli through comparative genomics of 213 strains and associated genera.</title>
        <authorList>
            <person name="Sun Z."/>
            <person name="Harris H.M."/>
            <person name="McCann A."/>
            <person name="Guo C."/>
            <person name="Argimon S."/>
            <person name="Zhang W."/>
            <person name="Yang X."/>
            <person name="Jeffery I.B."/>
            <person name="Cooney J.C."/>
            <person name="Kagawa T.F."/>
            <person name="Liu W."/>
            <person name="Song Y."/>
            <person name="Salvetti E."/>
            <person name="Wrobel A."/>
            <person name="Rasinkangas P."/>
            <person name="Parkhill J."/>
            <person name="Rea M.C."/>
            <person name="O'Sullivan O."/>
            <person name="Ritari J."/>
            <person name="Douillard F.P."/>
            <person name="Paul Ross R."/>
            <person name="Yang R."/>
            <person name="Briner A.E."/>
            <person name="Felis G.E."/>
            <person name="de Vos W.M."/>
            <person name="Barrangou R."/>
            <person name="Klaenhammer T.R."/>
            <person name="Caufield P.W."/>
            <person name="Cui Y."/>
            <person name="Zhang H."/>
            <person name="O'Toole P.W."/>
        </authorList>
    </citation>
    <scope>NUCLEOTIDE SEQUENCE [LARGE SCALE GENOMIC DNA]</scope>
    <source>
        <strain evidence="2 3">JCM 15530</strain>
    </source>
</reference>
<dbReference type="PATRIC" id="fig|1302272.5.peg.1226"/>
<evidence type="ECO:0000313" key="3">
    <source>
        <dbReference type="Proteomes" id="UP000050911"/>
    </source>
</evidence>
<protein>
    <submittedName>
        <fullName evidence="2">DNA-binding transcriptional activator YeiL</fullName>
    </submittedName>
</protein>
<dbReference type="OrthoDB" id="581021at2"/>
<evidence type="ECO:0000313" key="2">
    <source>
        <dbReference type="EMBL" id="KRK48897.1"/>
    </source>
</evidence>
<dbReference type="EMBL" id="AZCX01000002">
    <property type="protein sequence ID" value="KRK48897.1"/>
    <property type="molecule type" value="Genomic_DNA"/>
</dbReference>
<dbReference type="Proteomes" id="UP000050911">
    <property type="component" value="Unassembled WGS sequence"/>
</dbReference>
<dbReference type="InterPro" id="IPR014710">
    <property type="entry name" value="RmlC-like_jellyroll"/>
</dbReference>
<accession>A0A0R1HZ28</accession>
<dbReference type="CDD" id="cd00038">
    <property type="entry name" value="CAP_ED"/>
    <property type="match status" value="1"/>
</dbReference>
<proteinExistence type="predicted"/>
<dbReference type="InterPro" id="IPR018490">
    <property type="entry name" value="cNMP-bd_dom_sf"/>
</dbReference>
<gene>
    <name evidence="2" type="ORF">FC96_GL001218</name>
</gene>
<dbReference type="PROSITE" id="PS50042">
    <property type="entry name" value="CNMP_BINDING_3"/>
    <property type="match status" value="1"/>
</dbReference>
<dbReference type="STRING" id="1302272.FC96_GL001218"/>
<dbReference type="AlphaFoldDB" id="A0A0R1HZ28"/>
<dbReference type="NCBIfam" id="NF007707">
    <property type="entry name" value="PRK10402.1"/>
    <property type="match status" value="1"/>
</dbReference>
<evidence type="ECO:0000259" key="1">
    <source>
        <dbReference type="PROSITE" id="PS50042"/>
    </source>
</evidence>
<dbReference type="InterPro" id="IPR000595">
    <property type="entry name" value="cNMP-bd_dom"/>
</dbReference>
<dbReference type="RefSeq" id="WP_056942070.1">
    <property type="nucleotide sequence ID" value="NZ_AZCX01000002.1"/>
</dbReference>
<dbReference type="Pfam" id="PF00027">
    <property type="entry name" value="cNMP_binding"/>
    <property type="match status" value="1"/>
</dbReference>
<feature type="domain" description="Cyclic nucleotide-binding" evidence="1">
    <location>
        <begin position="26"/>
        <end position="118"/>
    </location>
</feature>
<comment type="caution">
    <text evidence="2">The sequence shown here is derived from an EMBL/GenBank/DDBJ whole genome shotgun (WGS) entry which is preliminary data.</text>
</comment>
<name>A0A0R1HZ28_9LACO</name>
<dbReference type="GO" id="GO:0003677">
    <property type="term" value="F:DNA binding"/>
    <property type="evidence" value="ECO:0007669"/>
    <property type="project" value="UniProtKB-KW"/>
</dbReference>
<sequence length="224" mass="25415">MQTITDNRLKTQLLEKTKFANLFSTDIVPDTELLMFQSGEYIVQNGITPQYLFYLVKGKTKLYDELANGKIALIDFFMAPCFIGEMELFDAGRLPFGVQTINDCYCLALPVKKLKSTLLSDATFLKNICLYLADKNARNIKTASRNQGFTLAQRLAAFILMTNHDNYYQEKHTQVAQYLGVSYRHLLYVIADFVSSGYLTKTEKGYFVALPSALKELGKEAFSE</sequence>
<keyword evidence="3" id="KW-1185">Reference proteome</keyword>
<keyword evidence="2" id="KW-0238">DNA-binding</keyword>
<dbReference type="SUPFAM" id="SSF51206">
    <property type="entry name" value="cAMP-binding domain-like"/>
    <property type="match status" value="1"/>
</dbReference>
<dbReference type="Gene3D" id="2.60.120.10">
    <property type="entry name" value="Jelly Rolls"/>
    <property type="match status" value="1"/>
</dbReference>
<organism evidence="2 3">
    <name type="scientific">Secundilactobacillus kimchicus JCM 15530</name>
    <dbReference type="NCBI Taxonomy" id="1302272"/>
    <lineage>
        <taxon>Bacteria</taxon>
        <taxon>Bacillati</taxon>
        <taxon>Bacillota</taxon>
        <taxon>Bacilli</taxon>
        <taxon>Lactobacillales</taxon>
        <taxon>Lactobacillaceae</taxon>
        <taxon>Secundilactobacillus</taxon>
    </lineage>
</organism>